<dbReference type="SUPFAM" id="SSF47384">
    <property type="entry name" value="Homodimeric domain of signal transducing histidine kinase"/>
    <property type="match status" value="1"/>
</dbReference>
<organism evidence="6 7">
    <name type="scientific">Shewanella yunxiaonensis</name>
    <dbReference type="NCBI Taxonomy" id="2829809"/>
    <lineage>
        <taxon>Bacteria</taxon>
        <taxon>Pseudomonadati</taxon>
        <taxon>Pseudomonadota</taxon>
        <taxon>Gammaproteobacteria</taxon>
        <taxon>Alteromonadales</taxon>
        <taxon>Shewanellaceae</taxon>
        <taxon>Shewanella</taxon>
    </lineage>
</organism>
<dbReference type="Pfam" id="PF02518">
    <property type="entry name" value="HATPase_c"/>
    <property type="match status" value="1"/>
</dbReference>
<dbReference type="SUPFAM" id="SSF55874">
    <property type="entry name" value="ATPase domain of HSP90 chaperone/DNA topoisomerase II/histidine kinase"/>
    <property type="match status" value="1"/>
</dbReference>
<gene>
    <name evidence="6" type="ORF">KDN34_15005</name>
</gene>
<dbReference type="GO" id="GO:0016301">
    <property type="term" value="F:kinase activity"/>
    <property type="evidence" value="ECO:0007669"/>
    <property type="project" value="UniProtKB-KW"/>
</dbReference>
<dbReference type="SMART" id="SM00388">
    <property type="entry name" value="HisKA"/>
    <property type="match status" value="1"/>
</dbReference>
<proteinExistence type="predicted"/>
<accession>A0ABX7YTH5</accession>
<name>A0ABX7YTH5_9GAMM</name>
<keyword evidence="7" id="KW-1185">Reference proteome</keyword>
<dbReference type="CDD" id="cd00082">
    <property type="entry name" value="HisKA"/>
    <property type="match status" value="1"/>
</dbReference>
<evidence type="ECO:0000256" key="3">
    <source>
        <dbReference type="ARBA" id="ARBA00022553"/>
    </source>
</evidence>
<dbReference type="Gene3D" id="3.30.565.10">
    <property type="entry name" value="Histidine kinase-like ATPase, C-terminal domain"/>
    <property type="match status" value="1"/>
</dbReference>
<dbReference type="InterPro" id="IPR035965">
    <property type="entry name" value="PAS-like_dom_sf"/>
</dbReference>
<evidence type="ECO:0000259" key="5">
    <source>
        <dbReference type="PROSITE" id="PS50109"/>
    </source>
</evidence>
<dbReference type="InterPro" id="IPR000014">
    <property type="entry name" value="PAS"/>
</dbReference>
<sequence>MTNNSLASLLDKLPLGIAVVDRKYRILYFNPRFAKELQLPEEFRLWSSLLTLCPTHAPLLKQHLDKVAAWPIETFPCDVRPPDAFEFTVTDEITATSSPLLHMEIFPLTITDGVVKTLCLLLDSGSFYAQTKQQMAQELAAEHAQKQQLLDKLEAARGQLLQAEKMASIGQLAAGIAHEINNPIGFVSSNLQSLQDYVTRLLSIINSTEALLAPQQLPEFQSILTQQQFQFIAKDISDLLHESLEGVSRVAAIVRSLKTFAHVDDNEWQYADLIDGMESTLKIMNNQLKYKVTLHKDYQADLPLLYCQPRQLNQVFMNLLMNAAQAIEETGHIWVTIRSTSQPSSVEISIRDDGCGIAAENLDKIFDPFYTTKPVGSGTGLGLSLSYSIIQKHHGKISVNSAPGIGTEFMLRLPLQGEPHLRP</sequence>
<dbReference type="Proteomes" id="UP000679575">
    <property type="component" value="Chromosome"/>
</dbReference>
<dbReference type="Gene3D" id="3.30.450.20">
    <property type="entry name" value="PAS domain"/>
    <property type="match status" value="1"/>
</dbReference>
<keyword evidence="4" id="KW-0175">Coiled coil</keyword>
<dbReference type="PRINTS" id="PR00344">
    <property type="entry name" value="BCTRLSENSOR"/>
</dbReference>
<evidence type="ECO:0000256" key="2">
    <source>
        <dbReference type="ARBA" id="ARBA00012438"/>
    </source>
</evidence>
<feature type="coiled-coil region" evidence="4">
    <location>
        <begin position="132"/>
        <end position="166"/>
    </location>
</feature>
<comment type="catalytic activity">
    <reaction evidence="1">
        <text>ATP + protein L-histidine = ADP + protein N-phospho-L-histidine.</text>
        <dbReference type="EC" id="2.7.13.3"/>
    </reaction>
</comment>
<dbReference type="SMART" id="SM00387">
    <property type="entry name" value="HATPase_c"/>
    <property type="match status" value="1"/>
</dbReference>
<reference evidence="6 7" key="1">
    <citation type="submission" date="2021-04" db="EMBL/GenBank/DDBJ databases">
        <title>Novel species identification of genus Shewanella.</title>
        <authorList>
            <person name="Liu G."/>
        </authorList>
    </citation>
    <scope>NUCLEOTIDE SEQUENCE [LARGE SCALE GENOMIC DNA]</scope>
    <source>
        <strain evidence="6 7">FJAT-54481</strain>
    </source>
</reference>
<dbReference type="InterPro" id="IPR003661">
    <property type="entry name" value="HisK_dim/P_dom"/>
</dbReference>
<protein>
    <recommendedName>
        <fullName evidence="2">histidine kinase</fullName>
        <ecNumber evidence="2">2.7.13.3</ecNumber>
    </recommendedName>
</protein>
<evidence type="ECO:0000313" key="6">
    <source>
        <dbReference type="EMBL" id="QUN05481.1"/>
    </source>
</evidence>
<dbReference type="EC" id="2.7.13.3" evidence="2"/>
<feature type="domain" description="Histidine kinase" evidence="5">
    <location>
        <begin position="175"/>
        <end position="417"/>
    </location>
</feature>
<evidence type="ECO:0000313" key="7">
    <source>
        <dbReference type="Proteomes" id="UP000679575"/>
    </source>
</evidence>
<dbReference type="SUPFAM" id="SSF55785">
    <property type="entry name" value="PYP-like sensor domain (PAS domain)"/>
    <property type="match status" value="1"/>
</dbReference>
<evidence type="ECO:0000256" key="1">
    <source>
        <dbReference type="ARBA" id="ARBA00000085"/>
    </source>
</evidence>
<evidence type="ECO:0000256" key="4">
    <source>
        <dbReference type="SAM" id="Coils"/>
    </source>
</evidence>
<dbReference type="InterPro" id="IPR003594">
    <property type="entry name" value="HATPase_dom"/>
</dbReference>
<dbReference type="InterPro" id="IPR004358">
    <property type="entry name" value="Sig_transdc_His_kin-like_C"/>
</dbReference>
<keyword evidence="6" id="KW-0418">Kinase</keyword>
<keyword evidence="6" id="KW-0808">Transferase</keyword>
<dbReference type="PROSITE" id="PS50109">
    <property type="entry name" value="HIS_KIN"/>
    <property type="match status" value="1"/>
</dbReference>
<dbReference type="InterPro" id="IPR005467">
    <property type="entry name" value="His_kinase_dom"/>
</dbReference>
<dbReference type="InterPro" id="IPR036890">
    <property type="entry name" value="HATPase_C_sf"/>
</dbReference>
<dbReference type="PANTHER" id="PTHR43065:SF50">
    <property type="entry name" value="HISTIDINE KINASE"/>
    <property type="match status" value="1"/>
</dbReference>
<keyword evidence="3" id="KW-0597">Phosphoprotein</keyword>
<dbReference type="EMBL" id="CP073587">
    <property type="protein sequence ID" value="QUN05481.1"/>
    <property type="molecule type" value="Genomic_DNA"/>
</dbReference>
<dbReference type="RefSeq" id="WP_212594512.1">
    <property type="nucleotide sequence ID" value="NZ_CP073587.1"/>
</dbReference>
<dbReference type="InterPro" id="IPR036097">
    <property type="entry name" value="HisK_dim/P_sf"/>
</dbReference>
<dbReference type="Pfam" id="PF13188">
    <property type="entry name" value="PAS_8"/>
    <property type="match status" value="1"/>
</dbReference>
<dbReference type="PANTHER" id="PTHR43065">
    <property type="entry name" value="SENSOR HISTIDINE KINASE"/>
    <property type="match status" value="1"/>
</dbReference>
<dbReference type="Gene3D" id="1.10.287.130">
    <property type="match status" value="1"/>
</dbReference>